<feature type="signal peptide" evidence="3">
    <location>
        <begin position="1"/>
        <end position="22"/>
    </location>
</feature>
<keyword evidence="6" id="KW-1185">Reference proteome</keyword>
<evidence type="ECO:0000256" key="2">
    <source>
        <dbReference type="ARBA" id="ARBA00023008"/>
    </source>
</evidence>
<dbReference type="InterPro" id="IPR008922">
    <property type="entry name" value="Di-copper_centre_dom_sf"/>
</dbReference>
<evidence type="ECO:0000259" key="4">
    <source>
        <dbReference type="PROSITE" id="PS00497"/>
    </source>
</evidence>
<dbReference type="OrthoDB" id="6132182at2759"/>
<feature type="chain" id="PRO_5020958544" description="Tyrosinase copper-binding domain-containing protein" evidence="3">
    <location>
        <begin position="23"/>
        <end position="115"/>
    </location>
</feature>
<evidence type="ECO:0000256" key="1">
    <source>
        <dbReference type="ARBA" id="ARBA00022723"/>
    </source>
</evidence>
<dbReference type="AlphaFoldDB" id="A0A4P9XUF0"/>
<keyword evidence="1" id="KW-0479">Metal-binding</keyword>
<gene>
    <name evidence="5" type="ORF">THASP1DRAFT_14559</name>
</gene>
<dbReference type="PANTHER" id="PTHR11474">
    <property type="entry name" value="TYROSINASE FAMILY MEMBER"/>
    <property type="match status" value="1"/>
</dbReference>
<feature type="non-terminal residue" evidence="5">
    <location>
        <position position="115"/>
    </location>
</feature>
<dbReference type="STRING" id="78915.A0A4P9XUF0"/>
<dbReference type="Pfam" id="PF00264">
    <property type="entry name" value="Tyrosinase"/>
    <property type="match status" value="1"/>
</dbReference>
<keyword evidence="3" id="KW-0732">Signal</keyword>
<dbReference type="PANTHER" id="PTHR11474:SF126">
    <property type="entry name" value="TYROSINASE-LIKE PROTEIN TYR-1-RELATED"/>
    <property type="match status" value="1"/>
</dbReference>
<dbReference type="EMBL" id="KZ992532">
    <property type="protein sequence ID" value="RKP09211.1"/>
    <property type="molecule type" value="Genomic_DNA"/>
</dbReference>
<dbReference type="SUPFAM" id="SSF48056">
    <property type="entry name" value="Di-copper centre-containing domain"/>
    <property type="match status" value="1"/>
</dbReference>
<dbReference type="Proteomes" id="UP000271241">
    <property type="component" value="Unassembled WGS sequence"/>
</dbReference>
<sequence length="115" mass="13213">MQLSTTLALIAALLLSANSVQADQCSSVRQRREFRQLTHAERLTYLNGIKSLMAGPRPSKYERYVVDHVDVSMTAHGTAQFLSWHRAYLRDVEKNLQAINPSIMLPYWDWAYDSQ</sequence>
<evidence type="ECO:0000313" key="6">
    <source>
        <dbReference type="Proteomes" id="UP000271241"/>
    </source>
</evidence>
<dbReference type="Gene3D" id="1.10.1280.10">
    <property type="entry name" value="Di-copper center containing domain from catechol oxidase"/>
    <property type="match status" value="1"/>
</dbReference>
<name>A0A4P9XUF0_9FUNG</name>
<dbReference type="GO" id="GO:0046872">
    <property type="term" value="F:metal ion binding"/>
    <property type="evidence" value="ECO:0007669"/>
    <property type="project" value="UniProtKB-KW"/>
</dbReference>
<organism evidence="5 6">
    <name type="scientific">Thamnocephalis sphaerospora</name>
    <dbReference type="NCBI Taxonomy" id="78915"/>
    <lineage>
        <taxon>Eukaryota</taxon>
        <taxon>Fungi</taxon>
        <taxon>Fungi incertae sedis</taxon>
        <taxon>Zoopagomycota</taxon>
        <taxon>Zoopagomycotina</taxon>
        <taxon>Zoopagomycetes</taxon>
        <taxon>Zoopagales</taxon>
        <taxon>Sigmoideomycetaceae</taxon>
        <taxon>Thamnocephalis</taxon>
    </lineage>
</organism>
<feature type="domain" description="Tyrosinase copper-binding" evidence="4">
    <location>
        <begin position="76"/>
        <end position="93"/>
    </location>
</feature>
<protein>
    <recommendedName>
        <fullName evidence="4">Tyrosinase copper-binding domain-containing protein</fullName>
    </recommendedName>
</protein>
<dbReference type="PROSITE" id="PS00497">
    <property type="entry name" value="TYROSINASE_1"/>
    <property type="match status" value="1"/>
</dbReference>
<reference evidence="6" key="1">
    <citation type="journal article" date="2018" name="Nat. Microbiol.">
        <title>Leveraging single-cell genomics to expand the fungal tree of life.</title>
        <authorList>
            <person name="Ahrendt S.R."/>
            <person name="Quandt C.A."/>
            <person name="Ciobanu D."/>
            <person name="Clum A."/>
            <person name="Salamov A."/>
            <person name="Andreopoulos B."/>
            <person name="Cheng J.F."/>
            <person name="Woyke T."/>
            <person name="Pelin A."/>
            <person name="Henrissat B."/>
            <person name="Reynolds N.K."/>
            <person name="Benny G.L."/>
            <person name="Smith M.E."/>
            <person name="James T.Y."/>
            <person name="Grigoriev I.V."/>
        </authorList>
    </citation>
    <scope>NUCLEOTIDE SEQUENCE [LARGE SCALE GENOMIC DNA]</scope>
    <source>
        <strain evidence="6">RSA 1356</strain>
    </source>
</reference>
<keyword evidence="2" id="KW-0186">Copper</keyword>
<proteinExistence type="predicted"/>
<dbReference type="GO" id="GO:0016491">
    <property type="term" value="F:oxidoreductase activity"/>
    <property type="evidence" value="ECO:0007669"/>
    <property type="project" value="InterPro"/>
</dbReference>
<dbReference type="InterPro" id="IPR002227">
    <property type="entry name" value="Tyrosinase_Cu-bd"/>
</dbReference>
<accession>A0A4P9XUF0</accession>
<evidence type="ECO:0000256" key="3">
    <source>
        <dbReference type="SAM" id="SignalP"/>
    </source>
</evidence>
<evidence type="ECO:0000313" key="5">
    <source>
        <dbReference type="EMBL" id="RKP09211.1"/>
    </source>
</evidence>
<dbReference type="InterPro" id="IPR050316">
    <property type="entry name" value="Tyrosinase/Hemocyanin"/>
</dbReference>